<evidence type="ECO:0000259" key="15">
    <source>
        <dbReference type="Pfam" id="PF07715"/>
    </source>
</evidence>
<dbReference type="InterPro" id="IPR010917">
    <property type="entry name" value="TonB_rcpt_CS"/>
</dbReference>
<dbReference type="AlphaFoldDB" id="A0A3T0E879"/>
<evidence type="ECO:0000259" key="14">
    <source>
        <dbReference type="Pfam" id="PF00593"/>
    </source>
</evidence>
<dbReference type="NCBIfam" id="TIGR01785">
    <property type="entry name" value="TonB-hemin"/>
    <property type="match status" value="1"/>
</dbReference>
<dbReference type="GO" id="GO:0044718">
    <property type="term" value="P:siderophore transmembrane transport"/>
    <property type="evidence" value="ECO:0007669"/>
    <property type="project" value="TreeGrafter"/>
</dbReference>
<dbReference type="EMBL" id="CP018911">
    <property type="protein sequence ID" value="AZU03593.1"/>
    <property type="molecule type" value="Genomic_DNA"/>
</dbReference>
<dbReference type="GO" id="GO:0015232">
    <property type="term" value="F:heme transmembrane transporter activity"/>
    <property type="evidence" value="ECO:0007669"/>
    <property type="project" value="InterPro"/>
</dbReference>
<feature type="short sequence motif" description="TonB C-terminal box" evidence="12">
    <location>
        <begin position="694"/>
        <end position="711"/>
    </location>
</feature>
<dbReference type="InterPro" id="IPR036942">
    <property type="entry name" value="Beta-barrel_TonB_sf"/>
</dbReference>
<evidence type="ECO:0000256" key="12">
    <source>
        <dbReference type="PROSITE-ProRule" id="PRU10144"/>
    </source>
</evidence>
<keyword evidence="8 11" id="KW-0472">Membrane</keyword>
<evidence type="ECO:0000256" key="5">
    <source>
        <dbReference type="ARBA" id="ARBA00022692"/>
    </source>
</evidence>
<dbReference type="InterPro" id="IPR011276">
    <property type="entry name" value="TonB_haem/Hb_rcpt"/>
</dbReference>
<evidence type="ECO:0000256" key="7">
    <source>
        <dbReference type="ARBA" id="ARBA00023077"/>
    </source>
</evidence>
<dbReference type="Proteomes" id="UP000286954">
    <property type="component" value="Chromosome"/>
</dbReference>
<organism evidence="16 17">
    <name type="scientific">Glycocaulis alkaliphilus</name>
    <dbReference type="NCBI Taxonomy" id="1434191"/>
    <lineage>
        <taxon>Bacteria</taxon>
        <taxon>Pseudomonadati</taxon>
        <taxon>Pseudomonadota</taxon>
        <taxon>Alphaproteobacteria</taxon>
        <taxon>Maricaulales</taxon>
        <taxon>Maricaulaceae</taxon>
        <taxon>Glycocaulis</taxon>
    </lineage>
</organism>
<reference evidence="16 17" key="1">
    <citation type="submission" date="2016-12" db="EMBL/GenBank/DDBJ databases">
        <title>The genome of dimorphic prosthecate Glycocaulis alkaliphilus 6b-8t, isolated from crude oil dictates its adaptability in petroleum environments.</title>
        <authorList>
            <person name="Wu X.-L."/>
            <person name="Geng S."/>
        </authorList>
    </citation>
    <scope>NUCLEOTIDE SEQUENCE [LARGE SCALE GENOMIC DNA]</scope>
    <source>
        <strain evidence="16 17">6B-8</strain>
    </source>
</reference>
<keyword evidence="10 11" id="KW-0998">Cell outer membrane</keyword>
<accession>A0A3T0E879</accession>
<dbReference type="InterPro" id="IPR010949">
    <property type="entry name" value="TonB_Hb/transfer/lactofer_rcpt"/>
</dbReference>
<evidence type="ECO:0000256" key="3">
    <source>
        <dbReference type="ARBA" id="ARBA00022448"/>
    </source>
</evidence>
<dbReference type="SUPFAM" id="SSF56935">
    <property type="entry name" value="Porins"/>
    <property type="match status" value="1"/>
</dbReference>
<dbReference type="InterPro" id="IPR012910">
    <property type="entry name" value="Plug_dom"/>
</dbReference>
<keyword evidence="3 11" id="KW-0813">Transport</keyword>
<evidence type="ECO:0000256" key="13">
    <source>
        <dbReference type="RuleBase" id="RU003357"/>
    </source>
</evidence>
<evidence type="ECO:0000256" key="1">
    <source>
        <dbReference type="ARBA" id="ARBA00004571"/>
    </source>
</evidence>
<dbReference type="PANTHER" id="PTHR30069:SF29">
    <property type="entry name" value="HEMOGLOBIN AND HEMOGLOBIN-HAPTOGLOBIN-BINDING PROTEIN 1-RELATED"/>
    <property type="match status" value="1"/>
</dbReference>
<dbReference type="Gene3D" id="2.170.130.10">
    <property type="entry name" value="TonB-dependent receptor, plug domain"/>
    <property type="match status" value="1"/>
</dbReference>
<dbReference type="NCBIfam" id="TIGR01786">
    <property type="entry name" value="TonB-hemlactrns"/>
    <property type="match status" value="1"/>
</dbReference>
<dbReference type="Gene3D" id="2.40.170.20">
    <property type="entry name" value="TonB-dependent receptor, beta-barrel domain"/>
    <property type="match status" value="1"/>
</dbReference>
<feature type="domain" description="TonB-dependent receptor plug" evidence="15">
    <location>
        <begin position="6"/>
        <end position="116"/>
    </location>
</feature>
<comment type="similarity">
    <text evidence="2 11 13">Belongs to the TonB-dependent receptor family.</text>
</comment>
<keyword evidence="5 11" id="KW-0812">Transmembrane</keyword>
<dbReference type="CDD" id="cd01347">
    <property type="entry name" value="ligand_gated_channel"/>
    <property type="match status" value="1"/>
</dbReference>
<dbReference type="PANTHER" id="PTHR30069">
    <property type="entry name" value="TONB-DEPENDENT OUTER MEMBRANE RECEPTOR"/>
    <property type="match status" value="1"/>
</dbReference>
<dbReference type="PROSITE" id="PS52016">
    <property type="entry name" value="TONB_DEPENDENT_REC_3"/>
    <property type="match status" value="1"/>
</dbReference>
<name>A0A3T0E879_9PROT</name>
<dbReference type="Pfam" id="PF00593">
    <property type="entry name" value="TonB_dep_Rec_b-barrel"/>
    <property type="match status" value="1"/>
</dbReference>
<gene>
    <name evidence="16" type="ORF">X907_1055</name>
</gene>
<dbReference type="KEGG" id="gak:X907_1055"/>
<evidence type="ECO:0000313" key="17">
    <source>
        <dbReference type="Proteomes" id="UP000286954"/>
    </source>
</evidence>
<dbReference type="InterPro" id="IPR039426">
    <property type="entry name" value="TonB-dep_rcpt-like"/>
</dbReference>
<protein>
    <submittedName>
        <fullName evidence="16">Putative exported heme receptor protein</fullName>
    </submittedName>
</protein>
<keyword evidence="17" id="KW-1185">Reference proteome</keyword>
<keyword evidence="7 13" id="KW-0798">TonB box</keyword>
<evidence type="ECO:0000313" key="16">
    <source>
        <dbReference type="EMBL" id="AZU03593.1"/>
    </source>
</evidence>
<proteinExistence type="inferred from homology"/>
<evidence type="ECO:0000256" key="4">
    <source>
        <dbReference type="ARBA" id="ARBA00022452"/>
    </source>
</evidence>
<evidence type="ECO:0000256" key="2">
    <source>
        <dbReference type="ARBA" id="ARBA00009810"/>
    </source>
</evidence>
<evidence type="ECO:0000256" key="9">
    <source>
        <dbReference type="ARBA" id="ARBA00023170"/>
    </source>
</evidence>
<dbReference type="GO" id="GO:0015344">
    <property type="term" value="F:siderophore uptake transmembrane transporter activity"/>
    <property type="evidence" value="ECO:0007669"/>
    <property type="project" value="TreeGrafter"/>
</dbReference>
<evidence type="ECO:0000256" key="6">
    <source>
        <dbReference type="ARBA" id="ARBA00022729"/>
    </source>
</evidence>
<evidence type="ECO:0000256" key="10">
    <source>
        <dbReference type="ARBA" id="ARBA00023237"/>
    </source>
</evidence>
<evidence type="ECO:0000256" key="11">
    <source>
        <dbReference type="PROSITE-ProRule" id="PRU01360"/>
    </source>
</evidence>
<dbReference type="PROSITE" id="PS01156">
    <property type="entry name" value="TONB_DEPENDENT_REC_2"/>
    <property type="match status" value="1"/>
</dbReference>
<dbReference type="InterPro" id="IPR037066">
    <property type="entry name" value="Plug_dom_sf"/>
</dbReference>
<dbReference type="GO" id="GO:0009279">
    <property type="term" value="C:cell outer membrane"/>
    <property type="evidence" value="ECO:0007669"/>
    <property type="project" value="UniProtKB-SubCell"/>
</dbReference>
<evidence type="ECO:0000256" key="8">
    <source>
        <dbReference type="ARBA" id="ARBA00023136"/>
    </source>
</evidence>
<sequence>MEERIFDVPVSVSAIDRNQIERTETSTLRQLYRYMPGVDVVRDRRGRAGDANIQIRGIGGRRVLMLVDGVRLPDGFGAAGISDQARGKLDVEAIQRTEVVRGPSSALYGSDALGGIVAFRTKRPGDILDEGQTFGGAAGAGYDSAHESWFVTGDLAGRTGPAAGLIGLTYRQASELSNNHPDFRPDPQSIEAFNLLARGEFDAGRGHLFAATAEWFVSEVETDRLSANVAVGPPPIRVFDANTGDDRSERWRLGGSWHWTPEGGGWVSRAQAQIDYQESRTEEYSTFTVTTVGMGPPQTLAREDRLDFTQEQWSSTGDVLIEPPHVPWLSLVAGYEWVRKETGQFDDKLQRNTVTGVESQVVEGDTYPRKLYPDTTTSMYGLFGQARMELFDGRLVVTPSVRFDRYELDISPDALFDNANVLGFQPVGLRETAITPRLGAIWRATGQISLFANYAEGFRAPGPEQLNRIGRVPVATFVHDFLPNPDLGPERSRGWEFGARGAWRALSAELALYENRYSDFIDTALIEFIPAGTIGNPLAIRRFQSVNVDSVRIRGVEASAALDVGAVLTGADGLVLRAAGSWSEGRNRTADRPLNSVPAPQAVVGLSYDAPSARWGAEGHATFVAEKDDVAPIESQGQVVPHVTQDGYATLDLSAWIGIGTNARVNLMVSNVFDQRYWEWPDLVNLPATDASLGRYTAPGRTVAVSLRTRF</sequence>
<feature type="domain" description="TonB-dependent receptor-like beta-barrel" evidence="14">
    <location>
        <begin position="237"/>
        <end position="672"/>
    </location>
</feature>
<keyword evidence="6" id="KW-0732">Signal</keyword>
<dbReference type="InterPro" id="IPR000531">
    <property type="entry name" value="Beta-barrel_TonB"/>
</dbReference>
<keyword evidence="9 16" id="KW-0675">Receptor</keyword>
<dbReference type="Pfam" id="PF07715">
    <property type="entry name" value="Plug"/>
    <property type="match status" value="1"/>
</dbReference>
<keyword evidence="4 11" id="KW-1134">Transmembrane beta strand</keyword>
<comment type="subcellular location">
    <subcellularLocation>
        <location evidence="1 11">Cell outer membrane</location>
        <topology evidence="1 11">Multi-pass membrane protein</topology>
    </subcellularLocation>
</comment>